<evidence type="ECO:0000313" key="1">
    <source>
        <dbReference type="EMBL" id="CAA9890475.1"/>
    </source>
</evidence>
<accession>A0A8S0WNN4</accession>
<gene>
    <name evidence="1" type="ORF">METHB2_220047</name>
</gene>
<organism evidence="1 2">
    <name type="scientific">Candidatus Methylobacter favarea</name>
    <dbReference type="NCBI Taxonomy" id="2707345"/>
    <lineage>
        <taxon>Bacteria</taxon>
        <taxon>Pseudomonadati</taxon>
        <taxon>Pseudomonadota</taxon>
        <taxon>Gammaproteobacteria</taxon>
        <taxon>Methylococcales</taxon>
        <taxon>Methylococcaceae</taxon>
        <taxon>Methylobacter</taxon>
    </lineage>
</organism>
<comment type="caution">
    <text evidence="1">The sequence shown here is derived from an EMBL/GenBank/DDBJ whole genome shotgun (WGS) entry which is preliminary data.</text>
</comment>
<dbReference type="EMBL" id="CADCXN010000050">
    <property type="protein sequence ID" value="CAA9890475.1"/>
    <property type="molecule type" value="Genomic_DNA"/>
</dbReference>
<proteinExistence type="predicted"/>
<name>A0A8S0WNN4_9GAMM</name>
<dbReference type="Proteomes" id="UP000494216">
    <property type="component" value="Unassembled WGS sequence"/>
</dbReference>
<keyword evidence="2" id="KW-1185">Reference proteome</keyword>
<reference evidence="1 2" key="1">
    <citation type="submission" date="2020-02" db="EMBL/GenBank/DDBJ databases">
        <authorList>
            <person name="Hogendoorn C."/>
        </authorList>
    </citation>
    <scope>NUCLEOTIDE SEQUENCE [LARGE SCALE GENOMIC DNA]</scope>
    <source>
        <strain evidence="1">METHB21</strain>
    </source>
</reference>
<sequence length="77" mass="9018">MKNHFINTSNIQLNYTCQRFGKQFKPDTIFTRKETPLITSNLKTEVIIKNDVSAHPGPKTVMNGRVVRRERTLFSYF</sequence>
<dbReference type="AlphaFoldDB" id="A0A8S0WNN4"/>
<protein>
    <submittedName>
        <fullName evidence="1">Uncharacterized protein</fullName>
    </submittedName>
</protein>
<evidence type="ECO:0000313" key="2">
    <source>
        <dbReference type="Proteomes" id="UP000494216"/>
    </source>
</evidence>